<evidence type="ECO:0000313" key="1">
    <source>
        <dbReference type="EMBL" id="TPG44138.1"/>
    </source>
</evidence>
<dbReference type="AlphaFoldDB" id="A0A502F1U2"/>
<name>A0A502F1U2_9FLAO</name>
<reference evidence="1 2" key="1">
    <citation type="journal article" date="2019" name="Environ. Microbiol.">
        <title>Species interactions and distinct microbial communities in high Arctic permafrost affected cryosols are associated with the CH4 and CO2 gas fluxes.</title>
        <authorList>
            <person name="Altshuler I."/>
            <person name="Hamel J."/>
            <person name="Turney S."/>
            <person name="Magnuson E."/>
            <person name="Levesque R."/>
            <person name="Greer C."/>
            <person name="Whyte L.G."/>
        </authorList>
    </citation>
    <scope>NUCLEOTIDE SEQUENCE [LARGE SCALE GENOMIC DNA]</scope>
    <source>
        <strain evidence="1 2">42</strain>
    </source>
</reference>
<dbReference type="EMBL" id="RCZH01000003">
    <property type="protein sequence ID" value="TPG44138.1"/>
    <property type="molecule type" value="Genomic_DNA"/>
</dbReference>
<dbReference type="OrthoDB" id="1490993at2"/>
<evidence type="ECO:0000313" key="2">
    <source>
        <dbReference type="Proteomes" id="UP000319700"/>
    </source>
</evidence>
<comment type="caution">
    <text evidence="1">The sequence shown here is derived from an EMBL/GenBank/DDBJ whole genome shotgun (WGS) entry which is preliminary data.</text>
</comment>
<proteinExistence type="predicted"/>
<dbReference type="RefSeq" id="WP_140504869.1">
    <property type="nucleotide sequence ID" value="NZ_RCZH01000003.1"/>
</dbReference>
<protein>
    <submittedName>
        <fullName evidence="1">Uncharacterized protein</fullName>
    </submittedName>
</protein>
<dbReference type="Proteomes" id="UP000319700">
    <property type="component" value="Unassembled WGS sequence"/>
</dbReference>
<accession>A0A502F1U2</accession>
<keyword evidence="2" id="KW-1185">Reference proteome</keyword>
<gene>
    <name evidence="1" type="ORF">EAH81_06220</name>
</gene>
<sequence>MKYIILFLFIFKSSLSISQCKTVNMYAQLSKAKSDSEKLNIYIEMNKSGLDNVFPSIIEYAFKLKKNKIGNKYLKKGIKKGLTIDGDYTNYIPGEILEKVKKKYSKWRSVFYSTYDEEMYNKVLYLVNTDQYLAKEDFYGGRKQQYPIRNKVFQNNLTQLRYYLIAKNKGLLPHSNQIGNLTTAISLMFMHRTCNDSIDEVNFNFFEPRLKEEICSGKTYSPYTYLQLVDNMQSIMEKGVPQVYGHFRNYKTKKIHLLKYPAKVDSLRASIGLPSLREYAKEKGFLLPDNYIEQ</sequence>
<organism evidence="1 2">
    <name type="scientific">Flavobacterium pectinovorum</name>
    <dbReference type="NCBI Taxonomy" id="29533"/>
    <lineage>
        <taxon>Bacteria</taxon>
        <taxon>Pseudomonadati</taxon>
        <taxon>Bacteroidota</taxon>
        <taxon>Flavobacteriia</taxon>
        <taxon>Flavobacteriales</taxon>
        <taxon>Flavobacteriaceae</taxon>
        <taxon>Flavobacterium</taxon>
    </lineage>
</organism>